<keyword evidence="2" id="KW-1185">Reference proteome</keyword>
<evidence type="ECO:0000313" key="1">
    <source>
        <dbReference type="EMBL" id="KAH7987692.1"/>
    </source>
</evidence>
<protein>
    <submittedName>
        <fullName evidence="1">Uncharacterized protein</fullName>
    </submittedName>
</protein>
<proteinExistence type="predicted"/>
<dbReference type="EMBL" id="CM037630">
    <property type="protein sequence ID" value="KAH7987692.1"/>
    <property type="molecule type" value="Genomic_DNA"/>
</dbReference>
<organism evidence="1 2">
    <name type="scientific">Sphaerodactylus townsendi</name>
    <dbReference type="NCBI Taxonomy" id="933632"/>
    <lineage>
        <taxon>Eukaryota</taxon>
        <taxon>Metazoa</taxon>
        <taxon>Chordata</taxon>
        <taxon>Craniata</taxon>
        <taxon>Vertebrata</taxon>
        <taxon>Euteleostomi</taxon>
        <taxon>Lepidosauria</taxon>
        <taxon>Squamata</taxon>
        <taxon>Bifurcata</taxon>
        <taxon>Gekkota</taxon>
        <taxon>Sphaerodactylidae</taxon>
        <taxon>Sphaerodactylus</taxon>
    </lineage>
</organism>
<comment type="caution">
    <text evidence="1">The sequence shown here is derived from an EMBL/GenBank/DDBJ whole genome shotgun (WGS) entry which is preliminary data.</text>
</comment>
<gene>
    <name evidence="1" type="ORF">K3G42_009637</name>
</gene>
<reference evidence="1" key="1">
    <citation type="submission" date="2021-08" db="EMBL/GenBank/DDBJ databases">
        <title>The first chromosome-level gecko genome reveals the dynamic sex chromosomes of Neotropical dwarf geckos (Sphaerodactylidae: Sphaerodactylus).</title>
        <authorList>
            <person name="Pinto B.J."/>
            <person name="Keating S.E."/>
            <person name="Gamble T."/>
        </authorList>
    </citation>
    <scope>NUCLEOTIDE SEQUENCE</scope>
    <source>
        <strain evidence="1">TG3544</strain>
    </source>
</reference>
<sequence length="300" mass="33244">MLKSGAEGDWTSHFFPLQHGEGATRFLSAPLDSGVTVHRKETSTVPTDFLLELDNVQGWIKVPLARGSVAPNKPADPTKSNKAEMWRLFHAQEVTWEEERMEYQCALNQMHRDMEVMCMTVGQTHAELLRVQDEARLGQMQQVPPGQPPIPADGVQGGGGVPAGLPGQAADGQQMIPAPPVQPVPAPPQFPPPMPPLYPLQPSFGYPMMPPFGYPHPIAPCTRLNVHYNGPQKGLPAFSVQVSAHTQQYDRQYQHDTEWVFEVGSALAEAAAEWKQNILWLAIPHRFTAYTLHGTWEQPI</sequence>
<accession>A0ACB8E691</accession>
<name>A0ACB8E691_9SAUR</name>
<dbReference type="Proteomes" id="UP000827872">
    <property type="component" value="Linkage Group LG17"/>
</dbReference>
<evidence type="ECO:0000313" key="2">
    <source>
        <dbReference type="Proteomes" id="UP000827872"/>
    </source>
</evidence>